<comment type="caution">
    <text evidence="1">The sequence shown here is derived from an EMBL/GenBank/DDBJ whole genome shotgun (WGS) entry which is preliminary data.</text>
</comment>
<evidence type="ECO:0000313" key="1">
    <source>
        <dbReference type="EMBL" id="MFD1613425.1"/>
    </source>
</evidence>
<sequence>MGSHTELAAELEKAITNWWDAHQSPILLSKLGGLLSSDIQARIREEKVGLKRFLAEELPQMRVLALGRHGGGVAPADKIDGQTDQEITANFEARRRRELVDRIPSYDRSVWQAFRTRIEDGVRRFLRVQKGEKVEALEVSPEESPPPGEEWIEITPADLQHLTLAAPSARDIHNAIQSWARGRLDPTLLERAPEIRSAYTSESPARSFGRVGTLESVVVGLKGFTRDELARIQVPADVLLSLLERSRRDR</sequence>
<organism evidence="1 2">
    <name type="scientific">Sphingomonas tabacisoli</name>
    <dbReference type="NCBI Taxonomy" id="2249466"/>
    <lineage>
        <taxon>Bacteria</taxon>
        <taxon>Pseudomonadati</taxon>
        <taxon>Pseudomonadota</taxon>
        <taxon>Alphaproteobacteria</taxon>
        <taxon>Sphingomonadales</taxon>
        <taxon>Sphingomonadaceae</taxon>
        <taxon>Sphingomonas</taxon>
    </lineage>
</organism>
<keyword evidence="2" id="KW-1185">Reference proteome</keyword>
<dbReference type="EMBL" id="JBHUDY010000003">
    <property type="protein sequence ID" value="MFD1613425.1"/>
    <property type="molecule type" value="Genomic_DNA"/>
</dbReference>
<gene>
    <name evidence="1" type="ORF">ACFSCW_16615</name>
</gene>
<evidence type="ECO:0000313" key="2">
    <source>
        <dbReference type="Proteomes" id="UP001597115"/>
    </source>
</evidence>
<dbReference type="RefSeq" id="WP_380891524.1">
    <property type="nucleotide sequence ID" value="NZ_JBHUDY010000003.1"/>
</dbReference>
<accession>A0ABW4I808</accession>
<dbReference type="Proteomes" id="UP001597115">
    <property type="component" value="Unassembled WGS sequence"/>
</dbReference>
<proteinExistence type="predicted"/>
<protein>
    <submittedName>
        <fullName evidence="1">Uncharacterized protein</fullName>
    </submittedName>
</protein>
<reference evidence="2" key="1">
    <citation type="journal article" date="2019" name="Int. J. Syst. Evol. Microbiol.">
        <title>The Global Catalogue of Microorganisms (GCM) 10K type strain sequencing project: providing services to taxonomists for standard genome sequencing and annotation.</title>
        <authorList>
            <consortium name="The Broad Institute Genomics Platform"/>
            <consortium name="The Broad Institute Genome Sequencing Center for Infectious Disease"/>
            <person name="Wu L."/>
            <person name="Ma J."/>
        </authorList>
    </citation>
    <scope>NUCLEOTIDE SEQUENCE [LARGE SCALE GENOMIC DNA]</scope>
    <source>
        <strain evidence="2">CGMCC 1.16275</strain>
    </source>
</reference>
<name>A0ABW4I808_9SPHN</name>